<dbReference type="OrthoDB" id="121721at2157"/>
<evidence type="ECO:0000313" key="2">
    <source>
        <dbReference type="EMBL" id="TGC09211.1"/>
    </source>
</evidence>
<dbReference type="EMBL" id="PGGK01000006">
    <property type="protein sequence ID" value="TGC09211.1"/>
    <property type="molecule type" value="Genomic_DNA"/>
</dbReference>
<dbReference type="Proteomes" id="UP000297295">
    <property type="component" value="Unassembled WGS sequence"/>
</dbReference>
<keyword evidence="1" id="KW-0472">Membrane</keyword>
<organism evidence="2 3">
    <name type="scientific">Methanolobus halotolerans</name>
    <dbReference type="NCBI Taxonomy" id="2052935"/>
    <lineage>
        <taxon>Archaea</taxon>
        <taxon>Methanobacteriati</taxon>
        <taxon>Methanobacteriota</taxon>
        <taxon>Stenosarchaea group</taxon>
        <taxon>Methanomicrobia</taxon>
        <taxon>Methanosarcinales</taxon>
        <taxon>Methanosarcinaceae</taxon>
        <taxon>Methanolobus</taxon>
    </lineage>
</organism>
<feature type="transmembrane region" description="Helical" evidence="1">
    <location>
        <begin position="12"/>
        <end position="34"/>
    </location>
</feature>
<keyword evidence="1" id="KW-0812">Transmembrane</keyword>
<keyword evidence="3" id="KW-1185">Reference proteome</keyword>
<keyword evidence="1" id="KW-1133">Transmembrane helix</keyword>
<gene>
    <name evidence="2" type="ORF">CUN85_07550</name>
</gene>
<comment type="caution">
    <text evidence="2">The sequence shown here is derived from an EMBL/GenBank/DDBJ whole genome shotgun (WGS) entry which is preliminary data.</text>
</comment>
<dbReference type="AlphaFoldDB" id="A0A4E0Q5S4"/>
<accession>A0A4E0Q5S4</accession>
<evidence type="ECO:0000256" key="1">
    <source>
        <dbReference type="SAM" id="Phobius"/>
    </source>
</evidence>
<protein>
    <submittedName>
        <fullName evidence="2">Uncharacterized protein</fullName>
    </submittedName>
</protein>
<dbReference type="RefSeq" id="WP_135389705.1">
    <property type="nucleotide sequence ID" value="NZ_PGGK01000006.1"/>
</dbReference>
<name>A0A4E0Q5S4_9EURY</name>
<reference evidence="2 3" key="1">
    <citation type="submission" date="2017-11" db="EMBL/GenBank/DDBJ databases">
        <title>Isolation and Characterization of Methanogenic Archaea from Saline Meromictic Lake at Siberia.</title>
        <authorList>
            <person name="Shen Y."/>
            <person name="Huang H.-H."/>
            <person name="Lai M.-C."/>
            <person name="Chen S.-C."/>
        </authorList>
    </citation>
    <scope>NUCLEOTIDE SEQUENCE [LARGE SCALE GENOMIC DNA]</scope>
    <source>
        <strain evidence="2 3">SY-01</strain>
    </source>
</reference>
<proteinExistence type="predicted"/>
<evidence type="ECO:0000313" key="3">
    <source>
        <dbReference type="Proteomes" id="UP000297295"/>
    </source>
</evidence>
<sequence>MKLFRIDRKILLSVMTVLVLFGAIIFTFTDFGVASSENTANSNIGAYSAGNRTDSVPESIYLFVERNRIHDEMLSRKVSAELESGGYDVLVSSDLQAEYPDQALFVSVTDGDLFYTPVHAQSEIDLMFVYSSTGSSEYFEKFRSTDDTVPVIFTSDGSHRYQLLMHGLIELRDTTQGLFSGRYYERHIADTIAEEVARDVQSHL</sequence>